<protein>
    <submittedName>
        <fullName evidence="1">Uncharacterized protein</fullName>
    </submittedName>
</protein>
<reference evidence="1" key="1">
    <citation type="submission" date="2014-11" db="EMBL/GenBank/DDBJ databases">
        <authorList>
            <person name="Amaro Gonzalez C."/>
        </authorList>
    </citation>
    <scope>NUCLEOTIDE SEQUENCE</scope>
</reference>
<evidence type="ECO:0000313" key="1">
    <source>
        <dbReference type="EMBL" id="JAH46986.1"/>
    </source>
</evidence>
<proteinExistence type="predicted"/>
<name>A0A0E9T0A1_ANGAN</name>
<organism evidence="1">
    <name type="scientific">Anguilla anguilla</name>
    <name type="common">European freshwater eel</name>
    <name type="synonym">Muraena anguilla</name>
    <dbReference type="NCBI Taxonomy" id="7936"/>
    <lineage>
        <taxon>Eukaryota</taxon>
        <taxon>Metazoa</taxon>
        <taxon>Chordata</taxon>
        <taxon>Craniata</taxon>
        <taxon>Vertebrata</taxon>
        <taxon>Euteleostomi</taxon>
        <taxon>Actinopterygii</taxon>
        <taxon>Neopterygii</taxon>
        <taxon>Teleostei</taxon>
        <taxon>Anguilliformes</taxon>
        <taxon>Anguillidae</taxon>
        <taxon>Anguilla</taxon>
    </lineage>
</organism>
<sequence length="11" mass="1262">MPMPNESIFPV</sequence>
<accession>A0A0E9T0A1</accession>
<dbReference type="EMBL" id="GBXM01061591">
    <property type="protein sequence ID" value="JAH46986.1"/>
    <property type="molecule type" value="Transcribed_RNA"/>
</dbReference>
<reference evidence="1" key="2">
    <citation type="journal article" date="2015" name="Fish Shellfish Immunol.">
        <title>Early steps in the European eel (Anguilla anguilla)-Vibrio vulnificus interaction in the gills: Role of the RtxA13 toxin.</title>
        <authorList>
            <person name="Callol A."/>
            <person name="Pajuelo D."/>
            <person name="Ebbesson L."/>
            <person name="Teles M."/>
            <person name="MacKenzie S."/>
            <person name="Amaro C."/>
        </authorList>
    </citation>
    <scope>NUCLEOTIDE SEQUENCE</scope>
</reference>